<accession>A0AAD3S388</accession>
<comment type="similarity">
    <text evidence="3">Belongs to the glycosyltransferase GT106 family.</text>
</comment>
<reference evidence="15" key="1">
    <citation type="submission" date="2023-05" db="EMBL/GenBank/DDBJ databases">
        <title>Nepenthes gracilis genome sequencing.</title>
        <authorList>
            <person name="Fukushima K."/>
        </authorList>
    </citation>
    <scope>NUCLEOTIDE SEQUENCE</scope>
    <source>
        <strain evidence="15">SING2019-196</strain>
    </source>
</reference>
<evidence type="ECO:0000256" key="11">
    <source>
        <dbReference type="ARBA" id="ARBA00023253"/>
    </source>
</evidence>
<dbReference type="GO" id="GO:0016757">
    <property type="term" value="F:glycosyltransferase activity"/>
    <property type="evidence" value="ECO:0007669"/>
    <property type="project" value="UniProtKB-KW"/>
</dbReference>
<dbReference type="Proteomes" id="UP001279734">
    <property type="component" value="Unassembled WGS sequence"/>
</dbReference>
<evidence type="ECO:0000256" key="10">
    <source>
        <dbReference type="ARBA" id="ARBA00023180"/>
    </source>
</evidence>
<evidence type="ECO:0000256" key="5">
    <source>
        <dbReference type="ARBA" id="ARBA00022679"/>
    </source>
</evidence>
<evidence type="ECO:0000313" key="15">
    <source>
        <dbReference type="EMBL" id="GMH03634.1"/>
    </source>
</evidence>
<evidence type="ECO:0000256" key="1">
    <source>
        <dbReference type="ARBA" id="ARBA00004606"/>
    </source>
</evidence>
<keyword evidence="16" id="KW-1185">Reference proteome</keyword>
<feature type="region of interest" description="Disordered" evidence="14">
    <location>
        <begin position="203"/>
        <end position="222"/>
    </location>
</feature>
<evidence type="ECO:0000256" key="7">
    <source>
        <dbReference type="ARBA" id="ARBA00022968"/>
    </source>
</evidence>
<name>A0AAD3S388_NEPGR</name>
<dbReference type="Pfam" id="PF10250">
    <property type="entry name" value="O-FucT"/>
    <property type="match status" value="1"/>
</dbReference>
<dbReference type="PANTHER" id="PTHR31741">
    <property type="entry name" value="OS02G0726500 PROTEIN-RELATED"/>
    <property type="match status" value="1"/>
</dbReference>
<evidence type="ECO:0000256" key="9">
    <source>
        <dbReference type="ARBA" id="ARBA00023136"/>
    </source>
</evidence>
<keyword evidence="8" id="KW-1133">Transmembrane helix</keyword>
<keyword evidence="5" id="KW-0808">Transferase</keyword>
<keyword evidence="4" id="KW-0328">Glycosyltransferase</keyword>
<protein>
    <recommendedName>
        <fullName evidence="13">O-fucosyltransferase family protein</fullName>
    </recommendedName>
</protein>
<dbReference type="GO" id="GO:0016020">
    <property type="term" value="C:membrane"/>
    <property type="evidence" value="ECO:0007669"/>
    <property type="project" value="UniProtKB-SubCell"/>
</dbReference>
<comment type="caution">
    <text evidence="15">The sequence shown here is derived from an EMBL/GenBank/DDBJ whole genome shotgun (WGS) entry which is preliminary data.</text>
</comment>
<keyword evidence="11" id="KW-0294">Fucose metabolism</keyword>
<evidence type="ECO:0000313" key="16">
    <source>
        <dbReference type="Proteomes" id="UP001279734"/>
    </source>
</evidence>
<evidence type="ECO:0000256" key="4">
    <source>
        <dbReference type="ARBA" id="ARBA00022676"/>
    </source>
</evidence>
<evidence type="ECO:0000256" key="3">
    <source>
        <dbReference type="ARBA" id="ARBA00007737"/>
    </source>
</evidence>
<dbReference type="GO" id="GO:0006004">
    <property type="term" value="P:fucose metabolic process"/>
    <property type="evidence" value="ECO:0007669"/>
    <property type="project" value="UniProtKB-KW"/>
</dbReference>
<proteinExistence type="inferred from homology"/>
<evidence type="ECO:0000256" key="14">
    <source>
        <dbReference type="SAM" id="MobiDB-lite"/>
    </source>
</evidence>
<evidence type="ECO:0000256" key="6">
    <source>
        <dbReference type="ARBA" id="ARBA00022692"/>
    </source>
</evidence>
<dbReference type="GO" id="GO:0005737">
    <property type="term" value="C:cytoplasm"/>
    <property type="evidence" value="ECO:0007669"/>
    <property type="project" value="TreeGrafter"/>
</dbReference>
<evidence type="ECO:0000256" key="12">
    <source>
        <dbReference type="ARBA" id="ARBA00023277"/>
    </source>
</evidence>
<evidence type="ECO:0000256" key="13">
    <source>
        <dbReference type="ARBA" id="ARBA00030350"/>
    </source>
</evidence>
<dbReference type="AlphaFoldDB" id="A0AAD3S388"/>
<evidence type="ECO:0000256" key="2">
    <source>
        <dbReference type="ARBA" id="ARBA00004881"/>
    </source>
</evidence>
<sequence length="252" mass="28051">MKPLDQIITILVKPLFTILLLFLSLILALIFLSPSSLFSELSISSDSSLSYKRNVRLDIWSVRRIAEWRPCKWWLEEKPIALPAKSNGFIRVDCYGGLNQMRRDLCDGVGVARLLNATLVLPKFEVAAYWNDSSDSYAATYFGNMDKMVAAIRALKGLPNTLFLNRRAFAQLTSRGLKEKELMAALWKRDRLTACTDTLLGTARGQGGQGSSSSLGAQSSRRHISALTPEEKGGPLVDSNCESSFWLLRPCD</sequence>
<dbReference type="InterPro" id="IPR019378">
    <property type="entry name" value="GDP-Fuc_O-FucTrfase"/>
</dbReference>
<comment type="pathway">
    <text evidence="2">Glycan metabolism.</text>
</comment>
<comment type="subcellular location">
    <subcellularLocation>
        <location evidence="1">Membrane</location>
        <topology evidence="1">Single-pass type II membrane protein</topology>
    </subcellularLocation>
</comment>
<keyword evidence="10" id="KW-0325">Glycoprotein</keyword>
<keyword evidence="6" id="KW-0812">Transmembrane</keyword>
<keyword evidence="12" id="KW-0119">Carbohydrate metabolism</keyword>
<keyword evidence="7" id="KW-0735">Signal-anchor</keyword>
<keyword evidence="9" id="KW-0472">Membrane</keyword>
<gene>
    <name evidence="15" type="ORF">Nepgr_005473</name>
</gene>
<evidence type="ECO:0000256" key="8">
    <source>
        <dbReference type="ARBA" id="ARBA00022989"/>
    </source>
</evidence>
<dbReference type="PANTHER" id="PTHR31741:SF2">
    <property type="entry name" value="O-FUCOSYLTRANSFERASE 13"/>
    <property type="match status" value="1"/>
</dbReference>
<organism evidence="15 16">
    <name type="scientific">Nepenthes gracilis</name>
    <name type="common">Slender pitcher plant</name>
    <dbReference type="NCBI Taxonomy" id="150966"/>
    <lineage>
        <taxon>Eukaryota</taxon>
        <taxon>Viridiplantae</taxon>
        <taxon>Streptophyta</taxon>
        <taxon>Embryophyta</taxon>
        <taxon>Tracheophyta</taxon>
        <taxon>Spermatophyta</taxon>
        <taxon>Magnoliopsida</taxon>
        <taxon>eudicotyledons</taxon>
        <taxon>Gunneridae</taxon>
        <taxon>Pentapetalae</taxon>
        <taxon>Caryophyllales</taxon>
        <taxon>Nepenthaceae</taxon>
        <taxon>Nepenthes</taxon>
    </lineage>
</organism>
<dbReference type="EMBL" id="BSYO01000004">
    <property type="protein sequence ID" value="GMH03634.1"/>
    <property type="molecule type" value="Genomic_DNA"/>
</dbReference>